<evidence type="ECO:0000256" key="3">
    <source>
        <dbReference type="ARBA" id="ARBA00022741"/>
    </source>
</evidence>
<proteinExistence type="predicted"/>
<feature type="domain" description="Protein kinase" evidence="6">
    <location>
        <begin position="18"/>
        <end position="78"/>
    </location>
</feature>
<protein>
    <recommendedName>
        <fullName evidence="6">Protein kinase domain-containing protein</fullName>
    </recommendedName>
</protein>
<keyword evidence="3" id="KW-0547">Nucleotide-binding</keyword>
<sequence>MELWEFDFARIAKATDNFSSYNKLGEGRFGPVYKVILWHSVEIKSVKRLSKGSRQGMEELKNEVTLIFVSNYRLLLHM</sequence>
<dbReference type="InterPro" id="IPR000719">
    <property type="entry name" value="Prot_kinase_dom"/>
</dbReference>
<name>A0A067DZN5_CITSI</name>
<dbReference type="GO" id="GO:0005524">
    <property type="term" value="F:ATP binding"/>
    <property type="evidence" value="ECO:0007669"/>
    <property type="project" value="UniProtKB-KW"/>
</dbReference>
<dbReference type="PROSITE" id="PS50011">
    <property type="entry name" value="PROTEIN_KINASE_DOM"/>
    <property type="match status" value="1"/>
</dbReference>
<keyword evidence="2" id="KW-0808">Transferase</keyword>
<evidence type="ECO:0000313" key="7">
    <source>
        <dbReference type="EMBL" id="KDO47075.1"/>
    </source>
</evidence>
<dbReference type="GO" id="GO:0004674">
    <property type="term" value="F:protein serine/threonine kinase activity"/>
    <property type="evidence" value="ECO:0007669"/>
    <property type="project" value="UniProtKB-KW"/>
</dbReference>
<dbReference type="Gene3D" id="3.30.200.20">
    <property type="entry name" value="Phosphorylase Kinase, domain 1"/>
    <property type="match status" value="1"/>
</dbReference>
<evidence type="ECO:0000256" key="2">
    <source>
        <dbReference type="ARBA" id="ARBA00022679"/>
    </source>
</evidence>
<reference evidence="7 8" key="1">
    <citation type="submission" date="2014-04" db="EMBL/GenBank/DDBJ databases">
        <authorList>
            <consortium name="International Citrus Genome Consortium"/>
            <person name="Gmitter F."/>
            <person name="Chen C."/>
            <person name="Farmerie W."/>
            <person name="Harkins T."/>
            <person name="Desany B."/>
            <person name="Mohiuddin M."/>
            <person name="Kodira C."/>
            <person name="Borodovsky M."/>
            <person name="Lomsadze A."/>
            <person name="Burns P."/>
            <person name="Jenkins J."/>
            <person name="Prochnik S."/>
            <person name="Shu S."/>
            <person name="Chapman J."/>
            <person name="Pitluck S."/>
            <person name="Schmutz J."/>
            <person name="Rokhsar D."/>
        </authorList>
    </citation>
    <scope>NUCLEOTIDE SEQUENCE</scope>
</reference>
<evidence type="ECO:0000256" key="4">
    <source>
        <dbReference type="ARBA" id="ARBA00022777"/>
    </source>
</evidence>
<keyword evidence="5" id="KW-0067">ATP-binding</keyword>
<dbReference type="SMR" id="A0A067DZN5"/>
<evidence type="ECO:0000259" key="6">
    <source>
        <dbReference type="PROSITE" id="PS50011"/>
    </source>
</evidence>
<dbReference type="PANTHER" id="PTHR27002:SF825">
    <property type="entry name" value="RECEPTOR-LIKE SERINE_THREONINE-PROTEIN KINASE"/>
    <property type="match status" value="1"/>
</dbReference>
<organism evidence="7 8">
    <name type="scientific">Citrus sinensis</name>
    <name type="common">Sweet orange</name>
    <name type="synonym">Citrus aurantium var. sinensis</name>
    <dbReference type="NCBI Taxonomy" id="2711"/>
    <lineage>
        <taxon>Eukaryota</taxon>
        <taxon>Viridiplantae</taxon>
        <taxon>Streptophyta</taxon>
        <taxon>Embryophyta</taxon>
        <taxon>Tracheophyta</taxon>
        <taxon>Spermatophyta</taxon>
        <taxon>Magnoliopsida</taxon>
        <taxon>eudicotyledons</taxon>
        <taxon>Gunneridae</taxon>
        <taxon>Pentapetalae</taxon>
        <taxon>rosids</taxon>
        <taxon>malvids</taxon>
        <taxon>Sapindales</taxon>
        <taxon>Rutaceae</taxon>
        <taxon>Aurantioideae</taxon>
        <taxon>Citrus</taxon>
    </lineage>
</organism>
<gene>
    <name evidence="7" type="ORF">CISIN_1g043701mg</name>
</gene>
<evidence type="ECO:0000256" key="1">
    <source>
        <dbReference type="ARBA" id="ARBA00022527"/>
    </source>
</evidence>
<dbReference type="PANTHER" id="PTHR27002">
    <property type="entry name" value="RECEPTOR-LIKE SERINE/THREONINE-PROTEIN KINASE SD1-8"/>
    <property type="match status" value="1"/>
</dbReference>
<accession>A0A067DZN5</accession>
<dbReference type="STRING" id="2711.A0A067DZN5"/>
<keyword evidence="4" id="KW-0418">Kinase</keyword>
<dbReference type="EMBL" id="KK785190">
    <property type="protein sequence ID" value="KDO47075.1"/>
    <property type="molecule type" value="Genomic_DNA"/>
</dbReference>
<dbReference type="SUPFAM" id="SSF56112">
    <property type="entry name" value="Protein kinase-like (PK-like)"/>
    <property type="match status" value="1"/>
</dbReference>
<dbReference type="InterPro" id="IPR011009">
    <property type="entry name" value="Kinase-like_dom_sf"/>
</dbReference>
<keyword evidence="8" id="KW-1185">Reference proteome</keyword>
<dbReference type="Proteomes" id="UP000027120">
    <property type="component" value="Unassembled WGS sequence"/>
</dbReference>
<evidence type="ECO:0000313" key="8">
    <source>
        <dbReference type="Proteomes" id="UP000027120"/>
    </source>
</evidence>
<dbReference type="AlphaFoldDB" id="A0A067DZN5"/>
<keyword evidence="1" id="KW-0723">Serine/threonine-protein kinase</keyword>
<evidence type="ECO:0000256" key="5">
    <source>
        <dbReference type="ARBA" id="ARBA00022840"/>
    </source>
</evidence>